<name>A0ABU4MRP8_9ACTN</name>
<evidence type="ECO:0000313" key="2">
    <source>
        <dbReference type="Proteomes" id="UP001282474"/>
    </source>
</evidence>
<keyword evidence="2" id="KW-1185">Reference proteome</keyword>
<dbReference type="EMBL" id="JARAWJ010000014">
    <property type="protein sequence ID" value="MDX3039464.1"/>
    <property type="molecule type" value="Genomic_DNA"/>
</dbReference>
<dbReference type="InterPro" id="IPR047790">
    <property type="entry name" value="MCP_Sipho"/>
</dbReference>
<comment type="caution">
    <text evidence="1">The sequence shown here is derived from an EMBL/GenBank/DDBJ whole genome shotgun (WGS) entry which is preliminary data.</text>
</comment>
<dbReference type="Proteomes" id="UP001282474">
    <property type="component" value="Unassembled WGS sequence"/>
</dbReference>
<sequence>MADELFSAPSDLTLASDPELTELETRAVAEFERVSAIDGVDPDTLAYAMRLTDDLDRIRAELRVREVRAQANADLQRTRVGEQLAALKERVHGEPAGDAHTPAAGTVDAESIAQATAQGVTAALSAFMMDRRGGNVRPEEIARRATASLAETARHAPAPKVPEQRLAITASVDIPGVAHGGQLASFEALTDVVQRKAKSMPVTRGNPNNQLVASVRNEFEHTLDERSSPAQVKELFDYLTSPEKQQALVAGGGWCAPSEIRYDFFNIACSSGLIDLPTVGVTRGGIQFPVSPSLADTSISGAFGGFAVTFDGDSNPWLWTEDDDIAAATGSPTKPCIRVPCPTFDEERLELYGVCLTAGNLADSAYPEATQHMIRLLMAAHDHAMNARLIALMVAASSTVTSITGGASTDAAAPRIYNAVGLAAADYRERFGMCLDDVLEVVLPAWVREVIRGDLAWKAGVELQAVPNSEIDSYFTARNVRVQWVDDWQVRGSSQFGHSTAMTAWPTTVDFLIYAAGTFIHGNGMSLDLGVVRDSVLNETNDHTALWSEEAHLIARVGHESRQYRVGFNVNGSTSALHSGTVRV</sequence>
<accession>A0ABU4MRP8</accession>
<dbReference type="NCBIfam" id="NF033847">
    <property type="entry name" value="MCP_Sipho"/>
    <property type="match status" value="1"/>
</dbReference>
<protein>
    <submittedName>
        <fullName evidence="1">Major capsid protein</fullName>
    </submittedName>
</protein>
<gene>
    <name evidence="1" type="ORF">PV383_20100</name>
</gene>
<organism evidence="1 2">
    <name type="scientific">Streptomyces caniscabiei</name>
    <dbReference type="NCBI Taxonomy" id="2746961"/>
    <lineage>
        <taxon>Bacteria</taxon>
        <taxon>Bacillati</taxon>
        <taxon>Actinomycetota</taxon>
        <taxon>Actinomycetes</taxon>
        <taxon>Kitasatosporales</taxon>
        <taxon>Streptomycetaceae</taxon>
        <taxon>Streptomyces</taxon>
    </lineage>
</organism>
<reference evidence="1 2" key="1">
    <citation type="journal article" date="2023" name="Microb. Genom.">
        <title>Mesoterricola silvestris gen. nov., sp. nov., Mesoterricola sediminis sp. nov., Geothrix oryzae sp. nov., Geothrix edaphica sp. nov., Geothrix rubra sp. nov., and Geothrix limicola sp. nov., six novel members of Acidobacteriota isolated from soils.</title>
        <authorList>
            <person name="Weisberg A.J."/>
            <person name="Pearce E."/>
            <person name="Kramer C.G."/>
            <person name="Chang J.H."/>
            <person name="Clarke C.R."/>
        </authorList>
    </citation>
    <scope>NUCLEOTIDE SEQUENCE [LARGE SCALE GENOMIC DNA]</scope>
    <source>
        <strain evidence="1 2">NE20-4-1</strain>
    </source>
</reference>
<proteinExistence type="predicted"/>
<evidence type="ECO:0000313" key="1">
    <source>
        <dbReference type="EMBL" id="MDX3039464.1"/>
    </source>
</evidence>
<dbReference type="RefSeq" id="WP_193382572.1">
    <property type="nucleotide sequence ID" value="NZ_JABXWJ010000013.1"/>
</dbReference>